<feature type="binding site" evidence="9">
    <location>
        <position position="234"/>
    </location>
    <ligand>
        <name>cob(II)alamin</name>
        <dbReference type="ChEBI" id="CHEBI:16304"/>
    </ligand>
</feature>
<evidence type="ECO:0000256" key="8">
    <source>
        <dbReference type="ARBA" id="ARBA00023014"/>
    </source>
</evidence>
<keyword evidence="4 9" id="KW-0479">Metal-binding</keyword>
<comment type="pathway">
    <text evidence="9">tRNA modification; tRNA-queuosine biosynthesis.</text>
</comment>
<feature type="binding site" evidence="9">
    <location>
        <position position="210"/>
    </location>
    <ligand>
        <name>cob(II)alamin</name>
        <dbReference type="ChEBI" id="CHEBI:16304"/>
    </ligand>
</feature>
<gene>
    <name evidence="9" type="primary">queG</name>
    <name evidence="12" type="ORF">SAMN05216551_10882</name>
</gene>
<comment type="subcellular location">
    <subcellularLocation>
        <location evidence="9">Cytoplasm</location>
    </subcellularLocation>
</comment>
<feature type="binding site" evidence="9">
    <location>
        <position position="311"/>
    </location>
    <ligand>
        <name>[4Fe-4S] cluster</name>
        <dbReference type="ChEBI" id="CHEBI:49883"/>
        <label>1</label>
    </ligand>
</feature>
<dbReference type="PROSITE" id="PS00198">
    <property type="entry name" value="4FE4S_FER_1"/>
    <property type="match status" value="1"/>
</dbReference>
<evidence type="ECO:0000313" key="12">
    <source>
        <dbReference type="EMBL" id="SDV49441.1"/>
    </source>
</evidence>
<feature type="region of interest" description="Disordered" evidence="10">
    <location>
        <begin position="119"/>
        <end position="140"/>
    </location>
</feature>
<dbReference type="PANTHER" id="PTHR30002">
    <property type="entry name" value="EPOXYQUEUOSINE REDUCTASE"/>
    <property type="match status" value="1"/>
</dbReference>
<keyword evidence="6 9" id="KW-0560">Oxidoreductase</keyword>
<comment type="cofactor">
    <cofactor evidence="9">
        <name>[4Fe-4S] cluster</name>
        <dbReference type="ChEBI" id="CHEBI:49883"/>
    </cofactor>
    <text evidence="9">Binds 2 [4Fe-4S] clusters per monomer.</text>
</comment>
<dbReference type="GO" id="GO:0008616">
    <property type="term" value="P:tRNA queuosine(34) biosynthetic process"/>
    <property type="evidence" value="ECO:0007669"/>
    <property type="project" value="UniProtKB-UniRule"/>
</dbReference>
<dbReference type="InterPro" id="IPR004453">
    <property type="entry name" value="QueG"/>
</dbReference>
<dbReference type="InterPro" id="IPR017900">
    <property type="entry name" value="4Fe4S_Fe_S_CS"/>
</dbReference>
<dbReference type="NCBIfam" id="TIGR00276">
    <property type="entry name" value="tRNA epoxyqueuosine(34) reductase QueG"/>
    <property type="match status" value="1"/>
</dbReference>
<feature type="binding site" evidence="9">
    <location>
        <position position="368"/>
    </location>
    <ligand>
        <name>[4Fe-4S] cluster</name>
        <dbReference type="ChEBI" id="CHEBI:49883"/>
        <label>1</label>
    </ligand>
</feature>
<feature type="compositionally biased region" description="Low complexity" evidence="10">
    <location>
        <begin position="119"/>
        <end position="138"/>
    </location>
</feature>
<dbReference type="GO" id="GO:0046872">
    <property type="term" value="F:metal ion binding"/>
    <property type="evidence" value="ECO:0007669"/>
    <property type="project" value="UniProtKB-KW"/>
</dbReference>
<comment type="caution">
    <text evidence="9">Lacks conserved residue(s) required for the propagation of feature annotation.</text>
</comment>
<dbReference type="InterPro" id="IPR013542">
    <property type="entry name" value="QueG_DUF1730"/>
</dbReference>
<evidence type="ECO:0000256" key="7">
    <source>
        <dbReference type="ARBA" id="ARBA00023004"/>
    </source>
</evidence>
<feature type="domain" description="4Fe-4S ferredoxin-type" evidence="11">
    <location>
        <begin position="298"/>
        <end position="328"/>
    </location>
</feature>
<keyword evidence="9" id="KW-0846">Cobalamin</keyword>
<evidence type="ECO:0000256" key="3">
    <source>
        <dbReference type="ARBA" id="ARBA00022694"/>
    </source>
</evidence>
<evidence type="ECO:0000256" key="1">
    <source>
        <dbReference type="ARBA" id="ARBA00022485"/>
    </source>
</evidence>
<evidence type="ECO:0000256" key="9">
    <source>
        <dbReference type="HAMAP-Rule" id="MF_00916"/>
    </source>
</evidence>
<dbReference type="Gene3D" id="3.30.70.20">
    <property type="match status" value="1"/>
</dbReference>
<sequence>MNAKPSAPQPVAGDVRPAAGDLRQDAAGLVRLGERIKDWARELGFDAVGISDVDLTDAEAGLQAWLDAGHHGQMDYMAKHGLKRARPAELVEGTVRVISVRLAYLPASVVMPTQASTVSPAVSPAVSPTRAPPASATPLADEEAARAARGRGRHDWRAGEWQRIGAPGEAVVSVYARGRDYHKVLRQRLQRLADRIEQAIGPFGHRVFVDSAPVLEVELARRGGLGWRGKHTLLLHRDAGSFFFLGELFIDLPLPVDTVAPTADPPAASAELAPPAASPSAAVATVVPVAAVATVADAPPRPADGQHCGQCRRCLDACPTGAIIAPYQLDARRCISYLTIEHRGSIPVAFRRAIGNRVYGCDDCQLVCPWNKFARVTDVPDFDVRHGLDGSSLLQLFAWSAQDFETRMAGSAIRRIGHEQWQRNLAVAIGNALAMPSLDPVQRGALVDALRDACAGATPLLREHIDWALAQDLGSET</sequence>
<dbReference type="PROSITE" id="PS51379">
    <property type="entry name" value="4FE4S_FER_2"/>
    <property type="match status" value="1"/>
</dbReference>
<dbReference type="EMBL" id="FNLO01000008">
    <property type="protein sequence ID" value="SDV49441.1"/>
    <property type="molecule type" value="Genomic_DNA"/>
</dbReference>
<keyword evidence="2 9" id="KW-0963">Cytoplasm</keyword>
<dbReference type="STRING" id="1770053.SAMN05216551_10882"/>
<comment type="subunit">
    <text evidence="9">Monomer.</text>
</comment>
<keyword evidence="8 9" id="KW-0411">Iron-sulfur</keyword>
<comment type="cofactor">
    <cofactor evidence="9">
        <name>cob(II)alamin</name>
        <dbReference type="ChEBI" id="CHEBI:16304"/>
    </cofactor>
</comment>
<keyword evidence="13" id="KW-1185">Reference proteome</keyword>
<feature type="binding site" evidence="9">
    <location>
        <begin position="361"/>
        <end position="362"/>
    </location>
    <ligand>
        <name>cob(II)alamin</name>
        <dbReference type="ChEBI" id="CHEBI:16304"/>
    </ligand>
</feature>
<evidence type="ECO:0000313" key="13">
    <source>
        <dbReference type="Proteomes" id="UP000243719"/>
    </source>
</evidence>
<dbReference type="SUPFAM" id="SSF54862">
    <property type="entry name" value="4Fe-4S ferredoxins"/>
    <property type="match status" value="1"/>
</dbReference>
<dbReference type="GO" id="GO:0052693">
    <property type="term" value="F:epoxyqueuosine reductase activity"/>
    <property type="evidence" value="ECO:0007669"/>
    <property type="project" value="UniProtKB-UniRule"/>
</dbReference>
<dbReference type="HAMAP" id="MF_00916">
    <property type="entry name" value="QueG"/>
    <property type="match status" value="1"/>
</dbReference>
<dbReference type="Proteomes" id="UP000243719">
    <property type="component" value="Unassembled WGS sequence"/>
</dbReference>
<dbReference type="RefSeq" id="WP_091909479.1">
    <property type="nucleotide sequence ID" value="NZ_FNLO01000008.1"/>
</dbReference>
<feature type="binding site" evidence="9">
    <location>
        <position position="336"/>
    </location>
    <ligand>
        <name>cob(II)alamin</name>
        <dbReference type="ChEBI" id="CHEBI:16304"/>
    </ligand>
</feature>
<feature type="binding site" evidence="9">
    <location>
        <position position="334"/>
    </location>
    <ligand>
        <name>[4Fe-4S] cluster</name>
        <dbReference type="ChEBI" id="CHEBI:49883"/>
        <label>2</label>
    </ligand>
</feature>
<comment type="catalytic activity">
    <reaction evidence="9">
        <text>epoxyqueuosine(34) in tRNA + AH2 = queuosine(34) in tRNA + A + H2O</text>
        <dbReference type="Rhea" id="RHEA:32159"/>
        <dbReference type="Rhea" id="RHEA-COMP:18571"/>
        <dbReference type="Rhea" id="RHEA-COMP:18582"/>
        <dbReference type="ChEBI" id="CHEBI:13193"/>
        <dbReference type="ChEBI" id="CHEBI:15377"/>
        <dbReference type="ChEBI" id="CHEBI:17499"/>
        <dbReference type="ChEBI" id="CHEBI:194431"/>
        <dbReference type="ChEBI" id="CHEBI:194443"/>
        <dbReference type="EC" id="1.17.99.6"/>
    </reaction>
</comment>
<proteinExistence type="inferred from homology"/>
<dbReference type="AlphaFoldDB" id="A0A1H2PS86"/>
<keyword evidence="9" id="KW-0170">Cobalt</keyword>
<evidence type="ECO:0000256" key="2">
    <source>
        <dbReference type="ARBA" id="ARBA00022490"/>
    </source>
</evidence>
<keyword evidence="3 9" id="KW-0819">tRNA processing</keyword>
<dbReference type="InterPro" id="IPR017896">
    <property type="entry name" value="4Fe4S_Fe-S-bd"/>
</dbReference>
<dbReference type="OrthoDB" id="9784571at2"/>
<feature type="binding site" evidence="9">
    <location>
        <position position="84"/>
    </location>
    <ligand>
        <name>cob(II)alamin</name>
        <dbReference type="ChEBI" id="CHEBI:16304"/>
    </ligand>
</feature>
<evidence type="ECO:0000256" key="5">
    <source>
        <dbReference type="ARBA" id="ARBA00022785"/>
    </source>
</evidence>
<feature type="binding site" evidence="9">
    <location>
        <position position="245"/>
    </location>
    <ligand>
        <name>cob(II)alamin</name>
        <dbReference type="ChEBI" id="CHEBI:16304"/>
    </ligand>
</feature>
<feature type="binding site" evidence="9">
    <location>
        <position position="318"/>
    </location>
    <ligand>
        <name>[4Fe-4S] cluster</name>
        <dbReference type="ChEBI" id="CHEBI:49883"/>
        <label>2</label>
    </ligand>
</feature>
<dbReference type="PANTHER" id="PTHR30002:SF4">
    <property type="entry name" value="EPOXYQUEUOSINE REDUCTASE"/>
    <property type="match status" value="1"/>
</dbReference>
<dbReference type="GO" id="GO:0031419">
    <property type="term" value="F:cobalamin binding"/>
    <property type="evidence" value="ECO:0007669"/>
    <property type="project" value="UniProtKB-KW"/>
</dbReference>
<dbReference type="EC" id="1.17.99.6" evidence="9"/>
<comment type="function">
    <text evidence="9">Catalyzes the conversion of epoxyqueuosine (oQ) to queuosine (Q), which is a hypermodified base found in the wobble positions of tRNA(Asp), tRNA(Asn), tRNA(His) and tRNA(Tyr).</text>
</comment>
<dbReference type="GO" id="GO:0051539">
    <property type="term" value="F:4 iron, 4 sulfur cluster binding"/>
    <property type="evidence" value="ECO:0007669"/>
    <property type="project" value="UniProtKB-KW"/>
</dbReference>
<dbReference type="GO" id="GO:0005737">
    <property type="term" value="C:cytoplasm"/>
    <property type="evidence" value="ECO:0007669"/>
    <property type="project" value="UniProtKB-SubCell"/>
</dbReference>
<organism evidence="12 13">
    <name type="scientific">Chitinasiproducens palmae</name>
    <dbReference type="NCBI Taxonomy" id="1770053"/>
    <lineage>
        <taxon>Bacteria</taxon>
        <taxon>Pseudomonadati</taxon>
        <taxon>Pseudomonadota</taxon>
        <taxon>Betaproteobacteria</taxon>
        <taxon>Burkholderiales</taxon>
        <taxon>Burkholderiaceae</taxon>
        <taxon>Chitinasiproducens</taxon>
    </lineage>
</organism>
<name>A0A1H2PS86_9BURK</name>
<evidence type="ECO:0000259" key="11">
    <source>
        <dbReference type="PROSITE" id="PS51379"/>
    </source>
</evidence>
<feature type="active site" description="Proton donor" evidence="9">
    <location>
        <position position="210"/>
    </location>
</feature>
<keyword evidence="5 9" id="KW-0671">Queuosine biosynthesis</keyword>
<feature type="binding site" evidence="9">
    <location>
        <position position="314"/>
    </location>
    <ligand>
        <name>[4Fe-4S] cluster</name>
        <dbReference type="ChEBI" id="CHEBI:49883"/>
        <label>1</label>
    </ligand>
</feature>
<comment type="similarity">
    <text evidence="9">Belongs to the QueG family.</text>
</comment>
<evidence type="ECO:0000256" key="4">
    <source>
        <dbReference type="ARBA" id="ARBA00022723"/>
    </source>
</evidence>
<reference evidence="13" key="1">
    <citation type="submission" date="2016-09" db="EMBL/GenBank/DDBJ databases">
        <authorList>
            <person name="Varghese N."/>
            <person name="Submissions S."/>
        </authorList>
    </citation>
    <scope>NUCLEOTIDE SEQUENCE [LARGE SCALE GENOMIC DNA]</scope>
    <source>
        <strain evidence="13">JS23</strain>
    </source>
</reference>
<feature type="binding site" evidence="9">
    <location>
        <position position="361"/>
    </location>
    <ligand>
        <name>[4Fe-4S] cluster</name>
        <dbReference type="ChEBI" id="CHEBI:49883"/>
        <label>2</label>
    </ligand>
</feature>
<evidence type="ECO:0000256" key="10">
    <source>
        <dbReference type="SAM" id="MobiDB-lite"/>
    </source>
</evidence>
<dbReference type="FunFam" id="3.30.70.20:FF:000017">
    <property type="entry name" value="Epoxyqueuosine reductase"/>
    <property type="match status" value="1"/>
</dbReference>
<feature type="binding site" evidence="9">
    <location>
        <position position="308"/>
    </location>
    <ligand>
        <name>[4Fe-4S] cluster</name>
        <dbReference type="ChEBI" id="CHEBI:49883"/>
        <label>1</label>
    </ligand>
</feature>
<dbReference type="Pfam" id="PF08331">
    <property type="entry name" value="QueG_DUF1730"/>
    <property type="match status" value="1"/>
</dbReference>
<dbReference type="Pfam" id="PF13484">
    <property type="entry name" value="Fer4_16"/>
    <property type="match status" value="1"/>
</dbReference>
<evidence type="ECO:0000256" key="6">
    <source>
        <dbReference type="ARBA" id="ARBA00023002"/>
    </source>
</evidence>
<accession>A0A1H2PS86</accession>
<protein>
    <recommendedName>
        <fullName evidence="9">Epoxyqueuosine reductase</fullName>
        <ecNumber evidence="9">1.17.99.6</ecNumber>
    </recommendedName>
    <alternativeName>
        <fullName evidence="9">Queuosine biosynthesis protein QueG</fullName>
    </alternativeName>
</protein>
<feature type="binding site" evidence="9">
    <location>
        <position position="364"/>
    </location>
    <ligand>
        <name>[4Fe-4S] cluster</name>
        <dbReference type="ChEBI" id="CHEBI:49883"/>
        <label>2</label>
    </ligand>
</feature>
<keyword evidence="7 9" id="KW-0408">Iron</keyword>
<dbReference type="UniPathway" id="UPA00392"/>
<keyword evidence="1 9" id="KW-0004">4Fe-4S</keyword>